<dbReference type="InterPro" id="IPR020845">
    <property type="entry name" value="AMP-binding_CS"/>
</dbReference>
<evidence type="ECO:0000313" key="4">
    <source>
        <dbReference type="EMBL" id="PSR97052.1"/>
    </source>
</evidence>
<organism evidence="4 5">
    <name type="scientific">Coniella lustricola</name>
    <dbReference type="NCBI Taxonomy" id="2025994"/>
    <lineage>
        <taxon>Eukaryota</taxon>
        <taxon>Fungi</taxon>
        <taxon>Dikarya</taxon>
        <taxon>Ascomycota</taxon>
        <taxon>Pezizomycotina</taxon>
        <taxon>Sordariomycetes</taxon>
        <taxon>Sordariomycetidae</taxon>
        <taxon>Diaporthales</taxon>
        <taxon>Schizoparmaceae</taxon>
        <taxon>Coniella</taxon>
    </lineage>
</organism>
<dbReference type="InterPro" id="IPR025110">
    <property type="entry name" value="AMP-bd_C"/>
</dbReference>
<dbReference type="AlphaFoldDB" id="A0A2T3AFY8"/>
<dbReference type="SUPFAM" id="SSF56801">
    <property type="entry name" value="Acetyl-CoA synthetase-like"/>
    <property type="match status" value="1"/>
</dbReference>
<dbReference type="Gene3D" id="3.40.50.980">
    <property type="match status" value="2"/>
</dbReference>
<keyword evidence="5" id="KW-1185">Reference proteome</keyword>
<dbReference type="InterPro" id="IPR045851">
    <property type="entry name" value="AMP-bd_C_sf"/>
</dbReference>
<accession>A0A2T3AFY8</accession>
<evidence type="ECO:0000259" key="3">
    <source>
        <dbReference type="Pfam" id="PF13193"/>
    </source>
</evidence>
<comment type="similarity">
    <text evidence="1">Belongs to the ATP-dependent AMP-binding enzyme family.</text>
</comment>
<evidence type="ECO:0000313" key="5">
    <source>
        <dbReference type="Proteomes" id="UP000241462"/>
    </source>
</evidence>
<dbReference type="PANTHER" id="PTHR24096">
    <property type="entry name" value="LONG-CHAIN-FATTY-ACID--COA LIGASE"/>
    <property type="match status" value="1"/>
</dbReference>
<dbReference type="Gene3D" id="3.30.300.30">
    <property type="match status" value="1"/>
</dbReference>
<dbReference type="PROSITE" id="PS00455">
    <property type="entry name" value="AMP_BINDING"/>
    <property type="match status" value="1"/>
</dbReference>
<reference evidence="4 5" key="1">
    <citation type="journal article" date="2018" name="Mycol. Prog.">
        <title>Coniella lustricola, a new species from submerged detritus.</title>
        <authorList>
            <person name="Raudabaugh D.B."/>
            <person name="Iturriaga T."/>
            <person name="Carver A."/>
            <person name="Mondo S."/>
            <person name="Pangilinan J."/>
            <person name="Lipzen A."/>
            <person name="He G."/>
            <person name="Amirebrahimi M."/>
            <person name="Grigoriev I.V."/>
            <person name="Miller A.N."/>
        </authorList>
    </citation>
    <scope>NUCLEOTIDE SEQUENCE [LARGE SCALE GENOMIC DNA]</scope>
    <source>
        <strain evidence="4 5">B22-T-1</strain>
    </source>
</reference>
<dbReference type="FunFam" id="3.30.300.30:FF:000007">
    <property type="entry name" value="4-coumarate--CoA ligase 2"/>
    <property type="match status" value="1"/>
</dbReference>
<dbReference type="STRING" id="2025994.A0A2T3AFY8"/>
<dbReference type="Proteomes" id="UP000241462">
    <property type="component" value="Unassembled WGS sequence"/>
</dbReference>
<proteinExistence type="inferred from homology"/>
<dbReference type="FunCoup" id="A0A2T3AFY8">
    <property type="interactions" value="579"/>
</dbReference>
<name>A0A2T3AFY8_9PEZI</name>
<protein>
    <recommendedName>
        <fullName evidence="6">4-coumarate-CoA ligase</fullName>
    </recommendedName>
</protein>
<dbReference type="Pfam" id="PF13193">
    <property type="entry name" value="AMP-binding_C"/>
    <property type="match status" value="1"/>
</dbReference>
<sequence>MVVKSRWAMPIPETSLHQWIFGPPDKPLVNGDKLSHVDADRPNTHFLTFNDYRLLSKRLGLGLQQAGLKRGDRVLAFSGNHVYYPSLFCGVLMAGGVFSGANPGFVARELAYQLRDSGATFLFAARESLDVALQAIDEAGLAKDRLYIFDAEQDPRPNQPAPGVKGRQQGVRHWTELIQFDALDAEAWRWVEVADPKSTTCCLNYSSGTTGVPKGVEVSHQAYVANCSQVIYLNKLDPDYRLKTERARVLAFLPFYHAYGQTYFIANCPVQRIPVYVMPKFDFLKFLQHIEKFRITILTCVPPIIIALAKHPAARKADLSSVETVGSGAAPLAADVAKECEELFKANGVIVSQGWGMTEVTCTCMTWEVSKLKQSGGVGELMPNCAGKIMDLETEKEISEPNKTGELWVTGPNLMSGYWNKPEATSSTLVTDSNGRRWLRTGDIAFIENYESGGIWHIVDRIKELIKVKGNQVAPAELEGILLDHPAIADAAVVGVTIQAEEYPRAYIQLSPGAKATEKEIANWLADKVTRYKQLRGGVVFIDAVPKNPSGKILRKILRDRAKEEVGDRAPYGAKI</sequence>
<gene>
    <name evidence="4" type="ORF">BD289DRAFT_459172</name>
</gene>
<dbReference type="InterPro" id="IPR000873">
    <property type="entry name" value="AMP-dep_synth/lig_dom"/>
</dbReference>
<dbReference type="PANTHER" id="PTHR24096:SF424">
    <property type="entry name" value="ACETYL-COA SYNTHETASE-LIKE PROTEIN-RELATED"/>
    <property type="match status" value="1"/>
</dbReference>
<feature type="domain" description="AMP-binding enzyme C-terminal" evidence="3">
    <location>
        <begin position="477"/>
        <end position="552"/>
    </location>
</feature>
<evidence type="ECO:0000259" key="2">
    <source>
        <dbReference type="Pfam" id="PF00501"/>
    </source>
</evidence>
<dbReference type="Gene3D" id="2.30.38.10">
    <property type="entry name" value="Luciferase, Domain 3"/>
    <property type="match status" value="1"/>
</dbReference>
<evidence type="ECO:0000256" key="1">
    <source>
        <dbReference type="ARBA" id="ARBA00006432"/>
    </source>
</evidence>
<evidence type="ECO:0008006" key="6">
    <source>
        <dbReference type="Google" id="ProtNLM"/>
    </source>
</evidence>
<feature type="domain" description="AMP-dependent synthetase/ligase" evidence="2">
    <location>
        <begin position="38"/>
        <end position="419"/>
    </location>
</feature>
<dbReference type="CDD" id="cd05911">
    <property type="entry name" value="Firefly_Luc_like"/>
    <property type="match status" value="1"/>
</dbReference>
<dbReference type="OrthoDB" id="6509636at2759"/>
<dbReference type="InParanoid" id="A0A2T3AFY8"/>
<dbReference type="Pfam" id="PF00501">
    <property type="entry name" value="AMP-binding"/>
    <property type="match status" value="1"/>
</dbReference>
<dbReference type="EMBL" id="KZ678395">
    <property type="protein sequence ID" value="PSR97052.1"/>
    <property type="molecule type" value="Genomic_DNA"/>
</dbReference>
<dbReference type="GO" id="GO:0016405">
    <property type="term" value="F:CoA-ligase activity"/>
    <property type="evidence" value="ECO:0007669"/>
    <property type="project" value="TreeGrafter"/>
</dbReference>